<evidence type="ECO:0000313" key="3">
    <source>
        <dbReference type="Proteomes" id="UP000230069"/>
    </source>
</evidence>
<keyword evidence="3" id="KW-1185">Reference proteome</keyword>
<reference evidence="2 3" key="1">
    <citation type="submission" date="2017-09" db="EMBL/GenBank/DDBJ databases">
        <title>WGS assembly of Aquilegia coerulea Goldsmith.</title>
        <authorList>
            <person name="Hodges S."/>
            <person name="Kramer E."/>
            <person name="Nordborg M."/>
            <person name="Tomkins J."/>
            <person name="Borevitz J."/>
            <person name="Derieg N."/>
            <person name="Yan J."/>
            <person name="Mihaltcheva S."/>
            <person name="Hayes R.D."/>
            <person name="Rokhsar D."/>
        </authorList>
    </citation>
    <scope>NUCLEOTIDE SEQUENCE [LARGE SCALE GENOMIC DNA]</scope>
    <source>
        <strain evidence="3">cv. Goldsmith</strain>
    </source>
</reference>
<accession>A0A2G5EPG9</accession>
<dbReference type="AlphaFoldDB" id="A0A2G5EPG9"/>
<proteinExistence type="predicted"/>
<dbReference type="Proteomes" id="UP000230069">
    <property type="component" value="Unassembled WGS sequence"/>
</dbReference>
<keyword evidence="1" id="KW-0472">Membrane</keyword>
<dbReference type="InParanoid" id="A0A2G5EPG9"/>
<evidence type="ECO:0000313" key="2">
    <source>
        <dbReference type="EMBL" id="PIA57467.1"/>
    </source>
</evidence>
<keyword evidence="1" id="KW-1133">Transmembrane helix</keyword>
<sequence>MLLPIALMMTSIKLTYMIIPFGLNSLFNRLTPKVYFHVNKLCSLNLSHRNALHRICIHFKICSTNSSHKKDQV</sequence>
<keyword evidence="1" id="KW-0812">Transmembrane</keyword>
<name>A0A2G5EPG9_AQUCA</name>
<gene>
    <name evidence="2" type="ORF">AQUCO_00600298v1</name>
</gene>
<dbReference type="EMBL" id="KZ305023">
    <property type="protein sequence ID" value="PIA57467.1"/>
    <property type="molecule type" value="Genomic_DNA"/>
</dbReference>
<organism evidence="2 3">
    <name type="scientific">Aquilegia coerulea</name>
    <name type="common">Rocky mountain columbine</name>
    <dbReference type="NCBI Taxonomy" id="218851"/>
    <lineage>
        <taxon>Eukaryota</taxon>
        <taxon>Viridiplantae</taxon>
        <taxon>Streptophyta</taxon>
        <taxon>Embryophyta</taxon>
        <taxon>Tracheophyta</taxon>
        <taxon>Spermatophyta</taxon>
        <taxon>Magnoliopsida</taxon>
        <taxon>Ranunculales</taxon>
        <taxon>Ranunculaceae</taxon>
        <taxon>Thalictroideae</taxon>
        <taxon>Aquilegia</taxon>
    </lineage>
</organism>
<feature type="transmembrane region" description="Helical" evidence="1">
    <location>
        <begin position="6"/>
        <end position="27"/>
    </location>
</feature>
<evidence type="ECO:0000256" key="1">
    <source>
        <dbReference type="SAM" id="Phobius"/>
    </source>
</evidence>
<protein>
    <submittedName>
        <fullName evidence="2">Uncharacterized protein</fullName>
    </submittedName>
</protein>